<evidence type="ECO:0000259" key="7">
    <source>
        <dbReference type="PROSITE" id="PS51645"/>
    </source>
</evidence>
<comment type="cofactor">
    <cofactor evidence="6">
        <name>FAD</name>
        <dbReference type="ChEBI" id="CHEBI:57692"/>
    </cofactor>
    <text evidence="6">Binds 1 FAD per subunit.</text>
</comment>
<dbReference type="SUPFAM" id="SSF52425">
    <property type="entry name" value="Cryptochrome/photolyase, N-terminal domain"/>
    <property type="match status" value="1"/>
</dbReference>
<keyword evidence="4 6" id="KW-0274">FAD</keyword>
<evidence type="ECO:0000313" key="9">
    <source>
        <dbReference type="Proteomes" id="UP001302349"/>
    </source>
</evidence>
<dbReference type="PROSITE" id="PS51645">
    <property type="entry name" value="PHR_CRY_ALPHA_BETA"/>
    <property type="match status" value="1"/>
</dbReference>
<accession>A0ABZ0IP11</accession>
<name>A0ABZ0IP11_9BACT</name>
<evidence type="ECO:0000256" key="6">
    <source>
        <dbReference type="RuleBase" id="RU367151"/>
    </source>
</evidence>
<dbReference type="InterPro" id="IPR005101">
    <property type="entry name" value="Cryptochr/Photolyase_FAD-bd"/>
</dbReference>
<evidence type="ECO:0000256" key="2">
    <source>
        <dbReference type="ARBA" id="ARBA00017881"/>
    </source>
</evidence>
<dbReference type="Proteomes" id="UP001302349">
    <property type="component" value="Chromosome"/>
</dbReference>
<gene>
    <name evidence="8" type="ORF">RT717_24225</name>
</gene>
<dbReference type="EMBL" id="CP136051">
    <property type="protein sequence ID" value="WOK06188.1"/>
    <property type="molecule type" value="Genomic_DNA"/>
</dbReference>
<dbReference type="PANTHER" id="PTHR11455:SF22">
    <property type="entry name" value="CRYPTOCHROME DASH"/>
    <property type="match status" value="1"/>
</dbReference>
<evidence type="ECO:0000256" key="3">
    <source>
        <dbReference type="ARBA" id="ARBA00022630"/>
    </source>
</evidence>
<feature type="domain" description="Photolyase/cryptochrome alpha/beta" evidence="7">
    <location>
        <begin position="4"/>
        <end position="138"/>
    </location>
</feature>
<evidence type="ECO:0000256" key="5">
    <source>
        <dbReference type="ARBA" id="ARBA00022991"/>
    </source>
</evidence>
<comment type="function">
    <text evidence="6">May have a photoreceptor function.</text>
</comment>
<evidence type="ECO:0000256" key="1">
    <source>
        <dbReference type="ARBA" id="ARBA00005862"/>
    </source>
</evidence>
<dbReference type="InterPro" id="IPR014133">
    <property type="entry name" value="Cry_DASH"/>
</dbReference>
<dbReference type="InterPro" id="IPR002081">
    <property type="entry name" value="Cryptochrome/DNA_photolyase_1"/>
</dbReference>
<dbReference type="SUPFAM" id="SSF48173">
    <property type="entry name" value="Cryptochrome/photolyase FAD-binding domain"/>
    <property type="match status" value="1"/>
</dbReference>
<dbReference type="RefSeq" id="WP_317488920.1">
    <property type="nucleotide sequence ID" value="NZ_CP136051.1"/>
</dbReference>
<proteinExistence type="inferred from homology"/>
<keyword evidence="9" id="KW-1185">Reference proteome</keyword>
<dbReference type="Gene3D" id="3.40.50.620">
    <property type="entry name" value="HUPs"/>
    <property type="match status" value="1"/>
</dbReference>
<dbReference type="InterPro" id="IPR014729">
    <property type="entry name" value="Rossmann-like_a/b/a_fold"/>
</dbReference>
<protein>
    <recommendedName>
        <fullName evidence="2 6">Cryptochrome DASH</fullName>
    </recommendedName>
</protein>
<dbReference type="PRINTS" id="PR00147">
    <property type="entry name" value="DNAPHOTLYASE"/>
</dbReference>
<evidence type="ECO:0000313" key="8">
    <source>
        <dbReference type="EMBL" id="WOK06188.1"/>
    </source>
</evidence>
<keyword evidence="3 6" id="KW-0285">Flavoprotein</keyword>
<sequence>MEKGIHIIWFRNDLRLLDNEVLLSAMKQCQYLYPVFVFDPRQFEEQSLGFPRCGPLRTNFLLESLTDLKANLQKKGSNLIVRFGLPENIIPELATQLEATAVFASKEVATEEVAIEKSLESTLFRKKILLKLFWQSTLWHEDDIPWPIQNLPEVFTQFRKENENATPIRPAKDAPAKLPAFGKVDAGQLPDLRDFGLQHPGLDERAAIHFSGGENAALERLRAYLWDTKAITQYKNTRNGLLGSNYSTKLSAWLSLGTISPRYVYYEVKKFEQEVLKNDSTYWLIFELYWRDYFRFVMKKYGSSMFRTKGIRGQPIYFVQDMVIFELWRTGKTGVPFIDANMRELLQTGFMSNRGRQNVASFLIKDLQVDWVWGAQWFESQLIDYDVSSNWGNWNYVAGVGNDPRENRYFNILSQAMKYDGKGDYVRHWLPELSGIPGGKVHRPDALRKADLFEAGVQLPESYPLPIVDSSKWI</sequence>
<dbReference type="NCBIfam" id="TIGR02765">
    <property type="entry name" value="crypto_DASH"/>
    <property type="match status" value="1"/>
</dbReference>
<organism evidence="8 9">
    <name type="scientific">Imperialibacter roseus</name>
    <dbReference type="NCBI Taxonomy" id="1324217"/>
    <lineage>
        <taxon>Bacteria</taxon>
        <taxon>Pseudomonadati</taxon>
        <taxon>Bacteroidota</taxon>
        <taxon>Cytophagia</taxon>
        <taxon>Cytophagales</taxon>
        <taxon>Flammeovirgaceae</taxon>
        <taxon>Imperialibacter</taxon>
    </lineage>
</organism>
<dbReference type="PANTHER" id="PTHR11455">
    <property type="entry name" value="CRYPTOCHROME"/>
    <property type="match status" value="1"/>
</dbReference>
<dbReference type="Gene3D" id="1.25.40.80">
    <property type="match status" value="1"/>
</dbReference>
<dbReference type="InterPro" id="IPR036155">
    <property type="entry name" value="Crypto/Photolyase_N_sf"/>
</dbReference>
<dbReference type="Gene3D" id="1.10.579.10">
    <property type="entry name" value="DNA Cyclobutane Dipyrimidine Photolyase, subunit A, domain 3"/>
    <property type="match status" value="1"/>
</dbReference>
<dbReference type="Pfam" id="PF03441">
    <property type="entry name" value="FAD_binding_7"/>
    <property type="match status" value="1"/>
</dbReference>
<dbReference type="Pfam" id="PF00875">
    <property type="entry name" value="DNA_photolyase"/>
    <property type="match status" value="1"/>
</dbReference>
<comment type="similarity">
    <text evidence="1 6">Belongs to the DNA photolyase class-1 family.</text>
</comment>
<dbReference type="InterPro" id="IPR006050">
    <property type="entry name" value="DNA_photolyase_N"/>
</dbReference>
<reference evidence="8 9" key="1">
    <citation type="journal article" date="2023" name="Microbiol. Resour. Announc.">
        <title>Complete Genome Sequence of Imperialibacter roseus strain P4T.</title>
        <authorList>
            <person name="Tizabi D.R."/>
            <person name="Bachvaroff T."/>
            <person name="Hill R.T."/>
        </authorList>
    </citation>
    <scope>NUCLEOTIDE SEQUENCE [LARGE SCALE GENOMIC DNA]</scope>
    <source>
        <strain evidence="8 9">P4T</strain>
    </source>
</reference>
<comment type="cofactor">
    <cofactor evidence="6">
        <name>(6R)-5,10-methylene-5,6,7,8-tetrahydrofolate</name>
        <dbReference type="ChEBI" id="CHEBI:15636"/>
    </cofactor>
    <text evidence="6">Binds 1 5,10-methenyltetrahydrofolate (MTHF) per subunit.</text>
</comment>
<keyword evidence="5 6" id="KW-0157">Chromophore</keyword>
<evidence type="ECO:0000256" key="4">
    <source>
        <dbReference type="ARBA" id="ARBA00022827"/>
    </source>
</evidence>
<dbReference type="InterPro" id="IPR036134">
    <property type="entry name" value="Crypto/Photolyase_FAD-like_sf"/>
</dbReference>